<organism evidence="1 2">
    <name type="scientific">Heterorhabditis bacteriophora</name>
    <name type="common">Entomopathogenic nematode worm</name>
    <dbReference type="NCBI Taxonomy" id="37862"/>
    <lineage>
        <taxon>Eukaryota</taxon>
        <taxon>Metazoa</taxon>
        <taxon>Ecdysozoa</taxon>
        <taxon>Nematoda</taxon>
        <taxon>Chromadorea</taxon>
        <taxon>Rhabditida</taxon>
        <taxon>Rhabditina</taxon>
        <taxon>Rhabditomorpha</taxon>
        <taxon>Strongyloidea</taxon>
        <taxon>Heterorhabditidae</taxon>
        <taxon>Heterorhabditis</taxon>
    </lineage>
</organism>
<sequence>MARSASIKSAQLVVLIIQNLRCGECWTSNRNLDGTDGCHSS</sequence>
<dbReference type="WBParaSite" id="Hba_01979">
    <property type="protein sequence ID" value="Hba_01979"/>
    <property type="gene ID" value="Hba_01979"/>
</dbReference>
<name>A0A1I7WBA3_HETBA</name>
<evidence type="ECO:0000313" key="2">
    <source>
        <dbReference type="WBParaSite" id="Hba_01979"/>
    </source>
</evidence>
<accession>A0A1I7WBA3</accession>
<evidence type="ECO:0000313" key="1">
    <source>
        <dbReference type="Proteomes" id="UP000095283"/>
    </source>
</evidence>
<protein>
    <submittedName>
        <fullName evidence="2">Uncharacterized protein</fullName>
    </submittedName>
</protein>
<reference evidence="2" key="1">
    <citation type="submission" date="2016-11" db="UniProtKB">
        <authorList>
            <consortium name="WormBaseParasite"/>
        </authorList>
    </citation>
    <scope>IDENTIFICATION</scope>
</reference>
<proteinExistence type="predicted"/>
<dbReference type="AlphaFoldDB" id="A0A1I7WBA3"/>
<keyword evidence="1" id="KW-1185">Reference proteome</keyword>
<dbReference type="Proteomes" id="UP000095283">
    <property type="component" value="Unplaced"/>
</dbReference>